<accession>A0A6B1D570</accession>
<proteinExistence type="predicted"/>
<gene>
    <name evidence="5" type="ORF">F4X14_05495</name>
</gene>
<comment type="cofactor">
    <cofactor evidence="1">
        <name>Zn(2+)</name>
        <dbReference type="ChEBI" id="CHEBI:29105"/>
    </cofactor>
</comment>
<keyword evidence="4" id="KW-0862">Zinc</keyword>
<keyword evidence="3" id="KW-0479">Metal-binding</keyword>
<evidence type="ECO:0000313" key="5">
    <source>
        <dbReference type="EMBL" id="MYC94407.1"/>
    </source>
</evidence>
<sequence>MDVTWDYTNQREYVRRISEGMPPVIISAVVTGGHQKSENPAMPVTAEEQADAAAEVFAAGATIIHIHARQAGDPTQASHEADRYREINDLMRAKAPQILVDNSQGIADLTTEGSDFVGTAHHYKSAPIEAGPDIMAFNPGPMTFRGGAAYTGGGSGPSKVTLATFDDSERTAHRLRERGIKPQVFLYHPGHLDILDYLIQRDALDKPYFLQLVFGQQSGINTSMDSFLYMVRNLPEDSLFQTCALGLEEIQVNVMAMLLGGHVRTGLEDCIHYQRGELARSNAQMVERIARIANDLGRGVAAIDETRRMLGIDK</sequence>
<dbReference type="AlphaFoldDB" id="A0A6B1D570"/>
<evidence type="ECO:0000256" key="2">
    <source>
        <dbReference type="ARBA" id="ARBA00022679"/>
    </source>
</evidence>
<keyword evidence="2" id="KW-0808">Transferase</keyword>
<reference evidence="5" key="1">
    <citation type="submission" date="2019-09" db="EMBL/GenBank/DDBJ databases">
        <title>Characterisation of the sponge microbiome using genome-centric metagenomics.</title>
        <authorList>
            <person name="Engelberts J.P."/>
            <person name="Robbins S.J."/>
            <person name="De Goeij J.M."/>
            <person name="Aranda M."/>
            <person name="Bell S.C."/>
            <person name="Webster N.S."/>
        </authorList>
    </citation>
    <scope>NUCLEOTIDE SEQUENCE</scope>
    <source>
        <strain evidence="5">SB0661_bin_32</strain>
    </source>
</reference>
<evidence type="ECO:0000256" key="3">
    <source>
        <dbReference type="ARBA" id="ARBA00022723"/>
    </source>
</evidence>
<dbReference type="PANTHER" id="PTHR37418:SF2">
    <property type="entry name" value="3-KETO-5-AMINOHEXANOATE CLEAVAGE ENZYME"/>
    <property type="match status" value="1"/>
</dbReference>
<protein>
    <submittedName>
        <fullName evidence="5">3-keto-5-aminohexanoate cleavage protein</fullName>
    </submittedName>
</protein>
<dbReference type="GO" id="GO:0043720">
    <property type="term" value="F:3-keto-5-aminohexanoate cleavage activity"/>
    <property type="evidence" value="ECO:0007669"/>
    <property type="project" value="InterPro"/>
</dbReference>
<dbReference type="InterPro" id="IPR013785">
    <property type="entry name" value="Aldolase_TIM"/>
</dbReference>
<dbReference type="Pfam" id="PF05853">
    <property type="entry name" value="BKACE"/>
    <property type="match status" value="1"/>
</dbReference>
<dbReference type="Gene3D" id="3.20.20.70">
    <property type="entry name" value="Aldolase class I"/>
    <property type="match status" value="1"/>
</dbReference>
<evidence type="ECO:0000256" key="1">
    <source>
        <dbReference type="ARBA" id="ARBA00001947"/>
    </source>
</evidence>
<dbReference type="EMBL" id="VXMH01000025">
    <property type="protein sequence ID" value="MYC94407.1"/>
    <property type="molecule type" value="Genomic_DNA"/>
</dbReference>
<dbReference type="PANTHER" id="PTHR37418">
    <property type="entry name" value="3-KETO-5-AMINOHEXANOATE CLEAVAGE ENZYME-RELATED"/>
    <property type="match status" value="1"/>
</dbReference>
<comment type="caution">
    <text evidence="5">The sequence shown here is derived from an EMBL/GenBank/DDBJ whole genome shotgun (WGS) entry which is preliminary data.</text>
</comment>
<dbReference type="GO" id="GO:0046872">
    <property type="term" value="F:metal ion binding"/>
    <property type="evidence" value="ECO:0007669"/>
    <property type="project" value="UniProtKB-KW"/>
</dbReference>
<evidence type="ECO:0000256" key="4">
    <source>
        <dbReference type="ARBA" id="ARBA00022833"/>
    </source>
</evidence>
<name>A0A6B1D570_9CHLR</name>
<dbReference type="InterPro" id="IPR008567">
    <property type="entry name" value="BKACE"/>
</dbReference>
<organism evidence="5">
    <name type="scientific">Caldilineaceae bacterium SB0661_bin_32</name>
    <dbReference type="NCBI Taxonomy" id="2605255"/>
    <lineage>
        <taxon>Bacteria</taxon>
        <taxon>Bacillati</taxon>
        <taxon>Chloroflexota</taxon>
        <taxon>Caldilineae</taxon>
        <taxon>Caldilineales</taxon>
        <taxon>Caldilineaceae</taxon>
    </lineage>
</organism>